<feature type="compositionally biased region" description="Polar residues" evidence="1">
    <location>
        <begin position="56"/>
        <end position="67"/>
    </location>
</feature>
<feature type="compositionally biased region" description="Basic and acidic residues" evidence="1">
    <location>
        <begin position="43"/>
        <end position="52"/>
    </location>
</feature>
<dbReference type="Proteomes" id="UP000234681">
    <property type="component" value="Chromosome 2"/>
</dbReference>
<gene>
    <name evidence="2" type="ORF">rCG_29100</name>
</gene>
<sequence length="67" mass="6763">MRKPVRASSSSLAGGAGGQSSGKSSIGSERMLEPPGTAFINRSDGHVGDRAKPWCSGTSSGASIFTH</sequence>
<evidence type="ECO:0000313" key="2">
    <source>
        <dbReference type="EMBL" id="EDL82569.1"/>
    </source>
</evidence>
<evidence type="ECO:0000313" key="3">
    <source>
        <dbReference type="Proteomes" id="UP000234681"/>
    </source>
</evidence>
<dbReference type="EMBL" id="CH473952">
    <property type="protein sequence ID" value="EDL82569.1"/>
    <property type="molecule type" value="Genomic_DNA"/>
</dbReference>
<reference evidence="3" key="1">
    <citation type="submission" date="2005-09" db="EMBL/GenBank/DDBJ databases">
        <authorList>
            <person name="Mural R.J."/>
            <person name="Li P.W."/>
            <person name="Adams M.D."/>
            <person name="Amanatides P.G."/>
            <person name="Baden-Tillson H."/>
            <person name="Barnstead M."/>
            <person name="Chin S.H."/>
            <person name="Dew I."/>
            <person name="Evans C.A."/>
            <person name="Ferriera S."/>
            <person name="Flanigan M."/>
            <person name="Fosler C."/>
            <person name="Glodek A."/>
            <person name="Gu Z."/>
            <person name="Holt R.A."/>
            <person name="Jennings D."/>
            <person name="Kraft C.L."/>
            <person name="Lu F."/>
            <person name="Nguyen T."/>
            <person name="Nusskern D.R."/>
            <person name="Pfannkoch C.M."/>
            <person name="Sitter C."/>
            <person name="Sutton G.G."/>
            <person name="Venter J.C."/>
            <person name="Wang Z."/>
            <person name="Woodage T."/>
            <person name="Zheng X.H."/>
            <person name="Zhong F."/>
        </authorList>
    </citation>
    <scope>NUCLEOTIDE SEQUENCE [LARGE SCALE GENOMIC DNA]</scope>
    <source>
        <strain>BN</strain>
        <strain evidence="3">Sprague-Dawley</strain>
    </source>
</reference>
<protein>
    <submittedName>
        <fullName evidence="2">RCG29100</fullName>
    </submittedName>
</protein>
<feature type="region of interest" description="Disordered" evidence="1">
    <location>
        <begin position="1"/>
        <end position="67"/>
    </location>
</feature>
<accession>A6HWT3</accession>
<dbReference type="AlphaFoldDB" id="A6HWT3"/>
<name>A6HWT3_RAT</name>
<organism evidence="2 3">
    <name type="scientific">Rattus norvegicus</name>
    <name type="common">Rat</name>
    <dbReference type="NCBI Taxonomy" id="10116"/>
    <lineage>
        <taxon>Eukaryota</taxon>
        <taxon>Metazoa</taxon>
        <taxon>Chordata</taxon>
        <taxon>Craniata</taxon>
        <taxon>Vertebrata</taxon>
        <taxon>Euteleostomi</taxon>
        <taxon>Mammalia</taxon>
        <taxon>Eutheria</taxon>
        <taxon>Euarchontoglires</taxon>
        <taxon>Glires</taxon>
        <taxon>Rodentia</taxon>
        <taxon>Myomorpha</taxon>
        <taxon>Muroidea</taxon>
        <taxon>Muridae</taxon>
        <taxon>Murinae</taxon>
        <taxon>Rattus</taxon>
    </lineage>
</organism>
<evidence type="ECO:0000256" key="1">
    <source>
        <dbReference type="SAM" id="MobiDB-lite"/>
    </source>
</evidence>
<proteinExistence type="predicted"/>